<feature type="transmembrane region" description="Helical" evidence="14">
    <location>
        <begin position="68"/>
        <end position="87"/>
    </location>
</feature>
<evidence type="ECO:0000256" key="1">
    <source>
        <dbReference type="ARBA" id="ARBA00002578"/>
    </source>
</evidence>
<keyword evidence="9 14" id="KW-1133">Transmembrane helix</keyword>
<evidence type="ECO:0000256" key="4">
    <source>
        <dbReference type="ARBA" id="ARBA00022448"/>
    </source>
</evidence>
<evidence type="ECO:0000256" key="10">
    <source>
        <dbReference type="ARBA" id="ARBA00023136"/>
    </source>
</evidence>
<feature type="transmembrane region" description="Helical" evidence="14">
    <location>
        <begin position="442"/>
        <end position="460"/>
    </location>
</feature>
<dbReference type="PRINTS" id="PR00950">
    <property type="entry name" value="TYPE3IMSPROT"/>
</dbReference>
<keyword evidence="6 14" id="KW-0812">Transmembrane</keyword>
<dbReference type="NCBIfam" id="TIGR01400">
    <property type="entry name" value="fliR"/>
    <property type="match status" value="1"/>
</dbReference>
<reference evidence="15 16" key="1">
    <citation type="submission" date="2023-05" db="EMBL/GenBank/DDBJ databases">
        <title>Rombocin, a short stable natural nisin variant, displays selective antimicrobial activity against Listeria monocytogenes and employs dual mode of action to kill target bacterial strains.</title>
        <authorList>
            <person name="Wambui J."/>
            <person name="Stephan R."/>
            <person name="Kuipers O.P."/>
        </authorList>
    </citation>
    <scope>NUCLEOTIDE SEQUENCE [LARGE SCALE GENOMIC DNA]</scope>
    <source>
        <strain evidence="15 16">RC002</strain>
    </source>
</reference>
<keyword evidence="4" id="KW-0813">Transport</keyword>
<keyword evidence="8" id="KW-0653">Protein transport</keyword>
<feature type="transmembrane region" description="Helical" evidence="14">
    <location>
        <begin position="148"/>
        <end position="168"/>
    </location>
</feature>
<comment type="similarity">
    <text evidence="3">Belongs to the type III secretion exporter family.</text>
</comment>
<keyword evidence="12" id="KW-1006">Bacterial flagellum protein export</keyword>
<sequence length="606" mass="67752">MIFVFIRLITFFGCINVIFPTGTPKMFKVAFSLFMSAIITFTINIDVNIVTTLDLINYTIMETTTGLVLGYITSLCFNSLKIAGALIDQQLGLSMINIYDPTTKEQNTLIQNLIYWMGIIIFFSMNGHHKLIEGIQQSFKLIPIGESIISNNFTYIINVFVECFVIGFKIAVPIVLALIITDLVIGLISRSVPQLNVMIIGMPLKVLVGVVFFIIALPFVLNEVHNLINNIPDILDGTLSMSSSMLGPLGMMLSTGDKTEQPTGKKKRDARKKGNIAKSKEVTTALTLLGILLILYTMSDYIILEIKNSIIDFLSSDFKSSIDINTLQMLIMKLMISFMKIFLPIGGVIILFGIIGNIMQSGVLLTGDGLKPQMSKMNPISGFKNMFSLKALGNLLKSLAIISVLSIIGYSFIKKNFEGIIKIGDIYFPYLIYTVIDLIKSLLGKICIAVVVIAVIDFVYQKYTHNKGLKMTKQEVKEEYKQMEGDPHIKGKIKQKQREMSSQRMMQAVPSSTVIVTNPTHISIAIKYEKGKDTTPKIVAKGADVLAFKIREIAKEHDIPIIENKPLARLMYKEVEIDQEIPQEMYQAVAEVLVAVYKINNRYKKL</sequence>
<dbReference type="NCBIfam" id="NF009411">
    <property type="entry name" value="PRK12772.1"/>
    <property type="match status" value="1"/>
</dbReference>
<feature type="transmembrane region" description="Helical" evidence="14">
    <location>
        <begin position="30"/>
        <end position="56"/>
    </location>
</feature>
<evidence type="ECO:0000256" key="3">
    <source>
        <dbReference type="ARBA" id="ARBA00010690"/>
    </source>
</evidence>
<dbReference type="Proteomes" id="UP001301012">
    <property type="component" value="Unassembled WGS sequence"/>
</dbReference>
<dbReference type="Gene3D" id="3.40.1690.10">
    <property type="entry name" value="secretion proteins EscU"/>
    <property type="match status" value="1"/>
</dbReference>
<dbReference type="NCBIfam" id="TIGR00328">
    <property type="entry name" value="flhB"/>
    <property type="match status" value="1"/>
</dbReference>
<keyword evidence="11 14" id="KW-0975">Bacterial flagellum</keyword>
<evidence type="ECO:0000256" key="11">
    <source>
        <dbReference type="ARBA" id="ARBA00023143"/>
    </source>
</evidence>
<evidence type="ECO:0000256" key="6">
    <source>
        <dbReference type="ARBA" id="ARBA00022692"/>
    </source>
</evidence>
<keyword evidence="16" id="KW-1185">Reference proteome</keyword>
<dbReference type="InterPro" id="IPR006135">
    <property type="entry name" value="T3SS_substrate_exporter"/>
</dbReference>
<keyword evidence="7" id="KW-1005">Bacterial flagellum biogenesis</keyword>
<dbReference type="InterPro" id="IPR002010">
    <property type="entry name" value="T3SS_IM_R"/>
</dbReference>
<feature type="transmembrane region" description="Helical" evidence="14">
    <location>
        <begin position="341"/>
        <end position="365"/>
    </location>
</feature>
<evidence type="ECO:0000313" key="16">
    <source>
        <dbReference type="Proteomes" id="UP001301012"/>
    </source>
</evidence>
<dbReference type="PANTHER" id="PTHR30531:SF12">
    <property type="entry name" value="FLAGELLAR BIOSYNTHETIC PROTEIN FLHB"/>
    <property type="match status" value="1"/>
</dbReference>
<evidence type="ECO:0000256" key="2">
    <source>
        <dbReference type="ARBA" id="ARBA00009772"/>
    </source>
</evidence>
<evidence type="ECO:0000256" key="12">
    <source>
        <dbReference type="ARBA" id="ARBA00023225"/>
    </source>
</evidence>
<comment type="subcellular location">
    <subcellularLocation>
        <location evidence="14">Cell membrane</location>
        <topology evidence="14">Multi-pass membrane protein</topology>
    </subcellularLocation>
    <subcellularLocation>
        <location evidence="14">Bacterial flagellum basal body</location>
    </subcellularLocation>
</comment>
<feature type="transmembrane region" description="Helical" evidence="14">
    <location>
        <begin position="109"/>
        <end position="127"/>
    </location>
</feature>
<protein>
    <recommendedName>
        <fullName evidence="13 14">Flagellar biosynthetic protein FliR</fullName>
    </recommendedName>
</protein>
<dbReference type="EMBL" id="JASKYM010000001">
    <property type="protein sequence ID" value="MDK2562667.1"/>
    <property type="molecule type" value="Genomic_DNA"/>
</dbReference>
<feature type="transmembrane region" description="Helical" evidence="14">
    <location>
        <begin position="282"/>
        <end position="304"/>
    </location>
</feature>
<evidence type="ECO:0000256" key="8">
    <source>
        <dbReference type="ARBA" id="ARBA00022927"/>
    </source>
</evidence>
<proteinExistence type="inferred from homology"/>
<gene>
    <name evidence="15" type="ORF">QOZ84_03825</name>
</gene>
<dbReference type="InterPro" id="IPR006136">
    <property type="entry name" value="FlhB"/>
</dbReference>
<dbReference type="SUPFAM" id="SSF160544">
    <property type="entry name" value="EscU C-terminal domain-like"/>
    <property type="match status" value="1"/>
</dbReference>
<evidence type="ECO:0000256" key="9">
    <source>
        <dbReference type="ARBA" id="ARBA00022989"/>
    </source>
</evidence>
<accession>A0ABT7E6W7</accession>
<comment type="similarity">
    <text evidence="2 14">Belongs to the FliR/MopE/SpaR family.</text>
</comment>
<feature type="transmembrane region" description="Helical" evidence="14">
    <location>
        <begin position="395"/>
        <end position="413"/>
    </location>
</feature>
<keyword evidence="10 14" id="KW-0472">Membrane</keyword>
<feature type="transmembrane region" description="Helical" evidence="14">
    <location>
        <begin position="204"/>
        <end position="221"/>
    </location>
</feature>
<dbReference type="Pfam" id="PF01311">
    <property type="entry name" value="Bac_export_1"/>
    <property type="match status" value="1"/>
</dbReference>
<comment type="caution">
    <text evidence="15">The sequence shown here is derived from an EMBL/GenBank/DDBJ whole genome shotgun (WGS) entry which is preliminary data.</text>
</comment>
<evidence type="ECO:0000256" key="5">
    <source>
        <dbReference type="ARBA" id="ARBA00022475"/>
    </source>
</evidence>
<dbReference type="PANTHER" id="PTHR30531">
    <property type="entry name" value="FLAGELLAR BIOSYNTHETIC PROTEIN FLHB"/>
    <property type="match status" value="1"/>
</dbReference>
<dbReference type="Pfam" id="PF01312">
    <property type="entry name" value="Bac_export_2"/>
    <property type="match status" value="1"/>
</dbReference>
<organism evidence="15 16">
    <name type="scientific">Romboutsia sedimentorum</name>
    <dbReference type="NCBI Taxonomy" id="1368474"/>
    <lineage>
        <taxon>Bacteria</taxon>
        <taxon>Bacillati</taxon>
        <taxon>Bacillota</taxon>
        <taxon>Clostridia</taxon>
        <taxon>Peptostreptococcales</taxon>
        <taxon>Peptostreptococcaceae</taxon>
        <taxon>Romboutsia</taxon>
    </lineage>
</organism>
<evidence type="ECO:0000256" key="14">
    <source>
        <dbReference type="RuleBase" id="RU362071"/>
    </source>
</evidence>
<dbReference type="RefSeq" id="WP_284131631.1">
    <property type="nucleotide sequence ID" value="NZ_JASKYM010000001.1"/>
</dbReference>
<dbReference type="Gene3D" id="6.10.250.2080">
    <property type="match status" value="1"/>
</dbReference>
<evidence type="ECO:0000256" key="13">
    <source>
        <dbReference type="NCBIfam" id="TIGR01400"/>
    </source>
</evidence>
<keyword evidence="5 14" id="KW-1003">Cell membrane</keyword>
<evidence type="ECO:0000313" key="15">
    <source>
        <dbReference type="EMBL" id="MDK2562667.1"/>
    </source>
</evidence>
<dbReference type="InterPro" id="IPR006303">
    <property type="entry name" value="FliR"/>
</dbReference>
<name>A0ABT7E6W7_9FIRM</name>
<evidence type="ECO:0000256" key="7">
    <source>
        <dbReference type="ARBA" id="ARBA00022795"/>
    </source>
</evidence>
<comment type="function">
    <text evidence="1 14">Role in flagellar biosynthesis.</text>
</comment>
<dbReference type="InterPro" id="IPR029025">
    <property type="entry name" value="T3SS_substrate_exporter_C"/>
</dbReference>